<accession>A0A151WW29</accession>
<dbReference type="Proteomes" id="UP000075809">
    <property type="component" value="Unassembled WGS sequence"/>
</dbReference>
<evidence type="ECO:0000313" key="2">
    <source>
        <dbReference type="Proteomes" id="UP000075809"/>
    </source>
</evidence>
<protein>
    <submittedName>
        <fullName evidence="1">Uncharacterized protein</fullName>
    </submittedName>
</protein>
<name>A0A151WW29_9HYME</name>
<sequence>MNNVKHIAPGSCLRAQTRRRAANGAETVPEIMNEILLQRRDLARASATRNGIPEFLDEVDLERKKRRGHLSTATLSRTGSSQERKCCTRRRYEKRYIKKTLEKSTAVSAPAAGKPKLSYLCSSRAGKRERAGGIVGQRDGCAESVAKERVQAKKRKKEKSNKVTHMLWGAHLARHVEQQKWPREKPIVKKGWMYQGAYGAP</sequence>
<proteinExistence type="predicted"/>
<keyword evidence="2" id="KW-1185">Reference proteome</keyword>
<evidence type="ECO:0000313" key="1">
    <source>
        <dbReference type="EMBL" id="KYQ51885.1"/>
    </source>
</evidence>
<organism evidence="1 2">
    <name type="scientific">Mycetomoellerius zeteki</name>
    <dbReference type="NCBI Taxonomy" id="64791"/>
    <lineage>
        <taxon>Eukaryota</taxon>
        <taxon>Metazoa</taxon>
        <taxon>Ecdysozoa</taxon>
        <taxon>Arthropoda</taxon>
        <taxon>Hexapoda</taxon>
        <taxon>Insecta</taxon>
        <taxon>Pterygota</taxon>
        <taxon>Neoptera</taxon>
        <taxon>Endopterygota</taxon>
        <taxon>Hymenoptera</taxon>
        <taxon>Apocrita</taxon>
        <taxon>Aculeata</taxon>
        <taxon>Formicoidea</taxon>
        <taxon>Formicidae</taxon>
        <taxon>Myrmicinae</taxon>
        <taxon>Mycetomoellerius</taxon>
    </lineage>
</organism>
<reference evidence="1 2" key="1">
    <citation type="submission" date="2015-09" db="EMBL/GenBank/DDBJ databases">
        <title>Trachymyrmex zeteki WGS genome.</title>
        <authorList>
            <person name="Nygaard S."/>
            <person name="Hu H."/>
            <person name="Boomsma J."/>
            <person name="Zhang G."/>
        </authorList>
    </citation>
    <scope>NUCLEOTIDE SEQUENCE [LARGE SCALE GENOMIC DNA]</scope>
    <source>
        <strain evidence="1">Tzet28-1</strain>
        <tissue evidence="1">Whole body</tissue>
    </source>
</reference>
<dbReference type="AlphaFoldDB" id="A0A151WW29"/>
<gene>
    <name evidence="1" type="ORF">ALC60_09001</name>
</gene>
<dbReference type="EMBL" id="KQ982702">
    <property type="protein sequence ID" value="KYQ51885.1"/>
    <property type="molecule type" value="Genomic_DNA"/>
</dbReference>